<evidence type="ECO:0000256" key="2">
    <source>
        <dbReference type="ARBA" id="ARBA00022475"/>
    </source>
</evidence>
<keyword evidence="5 6" id="KW-0472">Membrane</keyword>
<dbReference type="RefSeq" id="WP_379125801.1">
    <property type="nucleotide sequence ID" value="NZ_JBHUHZ010000001.1"/>
</dbReference>
<protein>
    <submittedName>
        <fullName evidence="8">PLDc N-terminal domain-containing protein</fullName>
    </submittedName>
</protein>
<dbReference type="EMBL" id="JBHUHZ010000001">
    <property type="protein sequence ID" value="MFD2161354.1"/>
    <property type="molecule type" value="Genomic_DNA"/>
</dbReference>
<evidence type="ECO:0000256" key="4">
    <source>
        <dbReference type="ARBA" id="ARBA00022989"/>
    </source>
</evidence>
<dbReference type="InterPro" id="IPR027379">
    <property type="entry name" value="CLS_N"/>
</dbReference>
<name>A0ABW4ZHP3_9SPHI</name>
<proteinExistence type="predicted"/>
<evidence type="ECO:0000313" key="9">
    <source>
        <dbReference type="Proteomes" id="UP001597387"/>
    </source>
</evidence>
<comment type="caution">
    <text evidence="8">The sequence shown here is derived from an EMBL/GenBank/DDBJ whole genome shotgun (WGS) entry which is preliminary data.</text>
</comment>
<keyword evidence="9" id="KW-1185">Reference proteome</keyword>
<evidence type="ECO:0000256" key="6">
    <source>
        <dbReference type="SAM" id="Phobius"/>
    </source>
</evidence>
<evidence type="ECO:0000259" key="7">
    <source>
        <dbReference type="Pfam" id="PF13396"/>
    </source>
</evidence>
<comment type="subcellular location">
    <subcellularLocation>
        <location evidence="1">Cell membrane</location>
        <topology evidence="1">Multi-pass membrane protein</topology>
    </subcellularLocation>
</comment>
<sequence length="52" mass="6021">MLICIIDIVRSEFKDSTSKLIWILIVLFLPMLGSLIYLLIGRNQKILSDSRK</sequence>
<feature type="domain" description="Cardiolipin synthase N-terminal" evidence="7">
    <location>
        <begin position="2"/>
        <end position="42"/>
    </location>
</feature>
<organism evidence="8 9">
    <name type="scientific">Paradesertivirga mongoliensis</name>
    <dbReference type="NCBI Taxonomy" id="2100740"/>
    <lineage>
        <taxon>Bacteria</taxon>
        <taxon>Pseudomonadati</taxon>
        <taxon>Bacteroidota</taxon>
        <taxon>Sphingobacteriia</taxon>
        <taxon>Sphingobacteriales</taxon>
        <taxon>Sphingobacteriaceae</taxon>
        <taxon>Paradesertivirga</taxon>
    </lineage>
</organism>
<keyword evidence="2" id="KW-1003">Cell membrane</keyword>
<gene>
    <name evidence="8" type="ORF">ACFSJU_03065</name>
</gene>
<accession>A0ABW4ZHP3</accession>
<feature type="transmembrane region" description="Helical" evidence="6">
    <location>
        <begin position="20"/>
        <end position="40"/>
    </location>
</feature>
<keyword evidence="3 6" id="KW-0812">Transmembrane</keyword>
<dbReference type="Pfam" id="PF13396">
    <property type="entry name" value="PLDc_N"/>
    <property type="match status" value="1"/>
</dbReference>
<keyword evidence="4 6" id="KW-1133">Transmembrane helix</keyword>
<evidence type="ECO:0000313" key="8">
    <source>
        <dbReference type="EMBL" id="MFD2161354.1"/>
    </source>
</evidence>
<dbReference type="Proteomes" id="UP001597387">
    <property type="component" value="Unassembled WGS sequence"/>
</dbReference>
<evidence type="ECO:0000256" key="3">
    <source>
        <dbReference type="ARBA" id="ARBA00022692"/>
    </source>
</evidence>
<reference evidence="9" key="1">
    <citation type="journal article" date="2019" name="Int. J. Syst. Evol. Microbiol.">
        <title>The Global Catalogue of Microorganisms (GCM) 10K type strain sequencing project: providing services to taxonomists for standard genome sequencing and annotation.</title>
        <authorList>
            <consortium name="The Broad Institute Genomics Platform"/>
            <consortium name="The Broad Institute Genome Sequencing Center for Infectious Disease"/>
            <person name="Wu L."/>
            <person name="Ma J."/>
        </authorList>
    </citation>
    <scope>NUCLEOTIDE SEQUENCE [LARGE SCALE GENOMIC DNA]</scope>
    <source>
        <strain evidence="9">KCTC 42217</strain>
    </source>
</reference>
<evidence type="ECO:0000256" key="1">
    <source>
        <dbReference type="ARBA" id="ARBA00004651"/>
    </source>
</evidence>
<evidence type="ECO:0000256" key="5">
    <source>
        <dbReference type="ARBA" id="ARBA00023136"/>
    </source>
</evidence>